<evidence type="ECO:0000259" key="1">
    <source>
        <dbReference type="Pfam" id="PF05099"/>
    </source>
</evidence>
<gene>
    <name evidence="2" type="ORF">DCC35_00085</name>
</gene>
<reference evidence="2 3" key="1">
    <citation type="submission" date="2018-04" db="EMBL/GenBank/DDBJ databases">
        <title>Complete genome uncultured novel isolate.</title>
        <authorList>
            <person name="Merlino G."/>
        </authorList>
    </citation>
    <scope>NUCLEOTIDE SEQUENCE [LARGE SCALE GENOMIC DNA]</scope>
    <source>
        <strain evidence="3">R1DC9</strain>
    </source>
</reference>
<evidence type="ECO:0000313" key="2">
    <source>
        <dbReference type="EMBL" id="QCK13262.1"/>
    </source>
</evidence>
<sequence>MNTRSENSILIKLYYLTASADGRISENEKIFFKAMCEHEEISEDEVESTLPLLMSREEDEVMNECIKDLKTRSKKFQIEAVAWMATIANSDGFMAQEEWQLIYRLYNKEFSLDLSELLLIQKKHMKYCLKFKSMHAA</sequence>
<dbReference type="Proteomes" id="UP000298616">
    <property type="component" value="Chromosome"/>
</dbReference>
<feature type="domain" description="Co-chaperone DjlA N-terminal" evidence="1">
    <location>
        <begin position="11"/>
        <end position="105"/>
    </location>
</feature>
<keyword evidence="3" id="KW-1185">Reference proteome</keyword>
<accession>A0A4D7JL66</accession>
<protein>
    <recommendedName>
        <fullName evidence="1">Co-chaperone DjlA N-terminal domain-containing protein</fullName>
    </recommendedName>
</protein>
<dbReference type="InterPro" id="IPR007791">
    <property type="entry name" value="DjlA_N"/>
</dbReference>
<organism evidence="2 3">
    <name type="scientific">Mangrovivirga cuniculi</name>
    <dbReference type="NCBI Taxonomy" id="2715131"/>
    <lineage>
        <taxon>Bacteria</taxon>
        <taxon>Pseudomonadati</taxon>
        <taxon>Bacteroidota</taxon>
        <taxon>Cytophagia</taxon>
        <taxon>Cytophagales</taxon>
        <taxon>Mangrovivirgaceae</taxon>
        <taxon>Mangrovivirga</taxon>
    </lineage>
</organism>
<name>A0A4D7JL66_9BACT</name>
<dbReference type="RefSeq" id="WP_137088860.1">
    <property type="nucleotide sequence ID" value="NZ_CP028923.1"/>
</dbReference>
<dbReference type="SUPFAM" id="SSF158682">
    <property type="entry name" value="TerB-like"/>
    <property type="match status" value="1"/>
</dbReference>
<dbReference type="Pfam" id="PF05099">
    <property type="entry name" value="TerB"/>
    <property type="match status" value="1"/>
</dbReference>
<dbReference type="OrthoDB" id="982625at2"/>
<dbReference type="Gene3D" id="1.10.3680.10">
    <property type="entry name" value="TerB-like"/>
    <property type="match status" value="1"/>
</dbReference>
<dbReference type="EMBL" id="CP028923">
    <property type="protein sequence ID" value="QCK13262.1"/>
    <property type="molecule type" value="Genomic_DNA"/>
</dbReference>
<evidence type="ECO:0000313" key="3">
    <source>
        <dbReference type="Proteomes" id="UP000298616"/>
    </source>
</evidence>
<dbReference type="CDD" id="cd07177">
    <property type="entry name" value="terB_like"/>
    <property type="match status" value="1"/>
</dbReference>
<proteinExistence type="predicted"/>
<dbReference type="KEGG" id="fpf:DCC35_00085"/>
<dbReference type="InterPro" id="IPR029024">
    <property type="entry name" value="TerB-like"/>
</dbReference>
<dbReference type="AlphaFoldDB" id="A0A4D7JL66"/>